<reference evidence="2 3" key="1">
    <citation type="submission" date="2016-10" db="EMBL/GenBank/DDBJ databases">
        <authorList>
            <person name="de Groot N.N."/>
        </authorList>
    </citation>
    <scope>NUCLEOTIDE SEQUENCE [LARGE SCALE GENOMIC DNA]</scope>
    <source>
        <strain evidence="3">L7-484,KACC 16230,DSM 25025</strain>
    </source>
</reference>
<dbReference type="Proteomes" id="UP000198793">
    <property type="component" value="Unassembled WGS sequence"/>
</dbReference>
<evidence type="ECO:0000256" key="1">
    <source>
        <dbReference type="SAM" id="MobiDB-lite"/>
    </source>
</evidence>
<dbReference type="RefSeq" id="WP_170842484.1">
    <property type="nucleotide sequence ID" value="NZ_FNIT01000002.1"/>
</dbReference>
<feature type="region of interest" description="Disordered" evidence="1">
    <location>
        <begin position="1"/>
        <end position="53"/>
    </location>
</feature>
<evidence type="ECO:0000313" key="3">
    <source>
        <dbReference type="Proteomes" id="UP000198793"/>
    </source>
</evidence>
<protein>
    <submittedName>
        <fullName evidence="2">Uncharacterized protein</fullName>
    </submittedName>
</protein>
<keyword evidence="3" id="KW-1185">Reference proteome</keyword>
<dbReference type="AlphaFoldDB" id="A0A1H0EQ91"/>
<name>A0A1H0EQ91_9HYPH</name>
<proteinExistence type="predicted"/>
<feature type="compositionally biased region" description="Basic and acidic residues" evidence="1">
    <location>
        <begin position="1"/>
        <end position="11"/>
    </location>
</feature>
<dbReference type="STRING" id="1166073.SAMN05192530_102164"/>
<evidence type="ECO:0000313" key="2">
    <source>
        <dbReference type="EMBL" id="SDN84542.1"/>
    </source>
</evidence>
<dbReference type="EMBL" id="FNIT01000002">
    <property type="protein sequence ID" value="SDN84542.1"/>
    <property type="molecule type" value="Genomic_DNA"/>
</dbReference>
<accession>A0A1H0EQ91</accession>
<organism evidence="2 3">
    <name type="scientific">Aureimonas jatrophae</name>
    <dbReference type="NCBI Taxonomy" id="1166073"/>
    <lineage>
        <taxon>Bacteria</taxon>
        <taxon>Pseudomonadati</taxon>
        <taxon>Pseudomonadota</taxon>
        <taxon>Alphaproteobacteria</taxon>
        <taxon>Hyphomicrobiales</taxon>
        <taxon>Aurantimonadaceae</taxon>
        <taxon>Aureimonas</taxon>
    </lineage>
</organism>
<gene>
    <name evidence="2" type="ORF">SAMN05192530_102164</name>
</gene>
<sequence>MSRIPTDRFDNQQDQADNQDRDADQAAQQSQEDELQEALRRIPDGGAETDAGR</sequence>